<reference evidence="4" key="2">
    <citation type="submission" date="2015-01" db="EMBL/GenBank/DDBJ databases">
        <title>Evolutionary Origins and Diversification of the Mycorrhizal Mutualists.</title>
        <authorList>
            <consortium name="DOE Joint Genome Institute"/>
            <consortium name="Mycorrhizal Genomics Consortium"/>
            <person name="Kohler A."/>
            <person name="Kuo A."/>
            <person name="Nagy L.G."/>
            <person name="Floudas D."/>
            <person name="Copeland A."/>
            <person name="Barry K.W."/>
            <person name="Cichocki N."/>
            <person name="Veneault-Fourrey C."/>
            <person name="LaButti K."/>
            <person name="Lindquist E.A."/>
            <person name="Lipzen A."/>
            <person name="Lundell T."/>
            <person name="Morin E."/>
            <person name="Murat C."/>
            <person name="Riley R."/>
            <person name="Ohm R."/>
            <person name="Sun H."/>
            <person name="Tunlid A."/>
            <person name="Henrissat B."/>
            <person name="Grigoriev I.V."/>
            <person name="Hibbett D.S."/>
            <person name="Martin F."/>
        </authorList>
    </citation>
    <scope>NUCLEOTIDE SEQUENCE [LARGE SCALE GENOMIC DNA]</scope>
    <source>
        <strain evidence="4">Marx 270</strain>
    </source>
</reference>
<dbReference type="Gene3D" id="3.20.20.220">
    <property type="match status" value="1"/>
</dbReference>
<dbReference type="SUPFAM" id="SSF51730">
    <property type="entry name" value="FAD-linked oxidoreductase"/>
    <property type="match status" value="1"/>
</dbReference>
<keyword evidence="4" id="KW-1185">Reference proteome</keyword>
<dbReference type="EMBL" id="KN832068">
    <property type="protein sequence ID" value="KIN95419.1"/>
    <property type="molecule type" value="Genomic_DNA"/>
</dbReference>
<dbReference type="HOGENOM" id="CLU_2705824_0_0_1"/>
<dbReference type="STRING" id="870435.A0A0C3N313"/>
<name>A0A0C3N313_PISTI</name>
<evidence type="ECO:0000313" key="3">
    <source>
        <dbReference type="EMBL" id="KIN95419.1"/>
    </source>
</evidence>
<keyword evidence="1" id="KW-0560">Oxidoreductase</keyword>
<accession>A0A0C3N313</accession>
<reference evidence="3 4" key="1">
    <citation type="submission" date="2014-04" db="EMBL/GenBank/DDBJ databases">
        <authorList>
            <consortium name="DOE Joint Genome Institute"/>
            <person name="Kuo A."/>
            <person name="Kohler A."/>
            <person name="Costa M.D."/>
            <person name="Nagy L.G."/>
            <person name="Floudas D."/>
            <person name="Copeland A."/>
            <person name="Barry K.W."/>
            <person name="Cichocki N."/>
            <person name="Veneault-Fourrey C."/>
            <person name="LaButti K."/>
            <person name="Lindquist E.A."/>
            <person name="Lipzen A."/>
            <person name="Lundell T."/>
            <person name="Morin E."/>
            <person name="Murat C."/>
            <person name="Sun H."/>
            <person name="Tunlid A."/>
            <person name="Henrissat B."/>
            <person name="Grigoriev I.V."/>
            <person name="Hibbett D.S."/>
            <person name="Martin F."/>
            <person name="Nordberg H.P."/>
            <person name="Cantor M.N."/>
            <person name="Hua S.X."/>
        </authorList>
    </citation>
    <scope>NUCLEOTIDE SEQUENCE [LARGE SCALE GENOMIC DNA]</scope>
    <source>
        <strain evidence="3 4">Marx 270</strain>
    </source>
</reference>
<organism evidence="3 4">
    <name type="scientific">Pisolithus tinctorius Marx 270</name>
    <dbReference type="NCBI Taxonomy" id="870435"/>
    <lineage>
        <taxon>Eukaryota</taxon>
        <taxon>Fungi</taxon>
        <taxon>Dikarya</taxon>
        <taxon>Basidiomycota</taxon>
        <taxon>Agaricomycotina</taxon>
        <taxon>Agaricomycetes</taxon>
        <taxon>Agaricomycetidae</taxon>
        <taxon>Boletales</taxon>
        <taxon>Sclerodermatineae</taxon>
        <taxon>Pisolithaceae</taxon>
        <taxon>Pisolithus</taxon>
    </lineage>
</organism>
<sequence length="73" mass="8017">MANSLTNHIVACTRSPIPFVLKYTPYGALGEVIPYLSRRAIENKSVLGSGRATRERKEAALVIWKKLFGSVGL</sequence>
<dbReference type="GO" id="GO:0016491">
    <property type="term" value="F:oxidoreductase activity"/>
    <property type="evidence" value="ECO:0007669"/>
    <property type="project" value="UniProtKB-KW"/>
</dbReference>
<feature type="domain" description="Proline dehydrogenase" evidence="2">
    <location>
        <begin position="1"/>
        <end position="47"/>
    </location>
</feature>
<protein>
    <recommendedName>
        <fullName evidence="2">Proline dehydrogenase domain-containing protein</fullName>
    </recommendedName>
</protein>
<dbReference type="AlphaFoldDB" id="A0A0C3N313"/>
<evidence type="ECO:0000313" key="4">
    <source>
        <dbReference type="Proteomes" id="UP000054217"/>
    </source>
</evidence>
<gene>
    <name evidence="3" type="ORF">M404DRAFT_34164</name>
</gene>
<dbReference type="Pfam" id="PF01619">
    <property type="entry name" value="Pro_dh"/>
    <property type="match status" value="1"/>
</dbReference>
<evidence type="ECO:0000256" key="1">
    <source>
        <dbReference type="ARBA" id="ARBA00023002"/>
    </source>
</evidence>
<evidence type="ECO:0000259" key="2">
    <source>
        <dbReference type="Pfam" id="PF01619"/>
    </source>
</evidence>
<dbReference type="Proteomes" id="UP000054217">
    <property type="component" value="Unassembled WGS sequence"/>
</dbReference>
<dbReference type="InterPro" id="IPR002872">
    <property type="entry name" value="Proline_DH_dom"/>
</dbReference>
<proteinExistence type="predicted"/>
<dbReference type="InParanoid" id="A0A0C3N313"/>
<dbReference type="OrthoDB" id="5464at2759"/>
<dbReference type="InterPro" id="IPR029041">
    <property type="entry name" value="FAD-linked_oxidoreductase-like"/>
</dbReference>